<evidence type="ECO:0000313" key="1">
    <source>
        <dbReference type="EMBL" id="EPR65019.1"/>
    </source>
</evidence>
<proteinExistence type="predicted"/>
<protein>
    <submittedName>
        <fullName evidence="1">Uncharacterized protein</fullName>
    </submittedName>
</protein>
<sequence>MKILKTANTFFSAFLPKAMNDKILMAGLLTSQGKSAFSPQKGQWQRMDFHFLYCYKDWVTVAGTVPVSHRIPYYSREPG</sequence>
<organism evidence="1 2">
    <name type="scientific">Cyclobacterium qasimii M12-11B</name>
    <dbReference type="NCBI Taxonomy" id="641524"/>
    <lineage>
        <taxon>Bacteria</taxon>
        <taxon>Pseudomonadati</taxon>
        <taxon>Bacteroidota</taxon>
        <taxon>Cytophagia</taxon>
        <taxon>Cytophagales</taxon>
        <taxon>Cyclobacteriaceae</taxon>
        <taxon>Cyclobacterium</taxon>
    </lineage>
</organism>
<evidence type="ECO:0000313" key="2">
    <source>
        <dbReference type="Proteomes" id="UP000014974"/>
    </source>
</evidence>
<accession>S7WDW9</accession>
<dbReference type="EMBL" id="ATNM01000202">
    <property type="protein sequence ID" value="EPR65019.1"/>
    <property type="molecule type" value="Genomic_DNA"/>
</dbReference>
<comment type="caution">
    <text evidence="1">The sequence shown here is derived from an EMBL/GenBank/DDBJ whole genome shotgun (WGS) entry which is preliminary data.</text>
</comment>
<dbReference type="AlphaFoldDB" id="S7WDW9"/>
<name>S7WDW9_9BACT</name>
<gene>
    <name evidence="1" type="ORF">ADICYQ_5948</name>
</gene>
<dbReference type="Proteomes" id="UP000014974">
    <property type="component" value="Unassembled WGS sequence"/>
</dbReference>
<dbReference type="STRING" id="641524.ADICYQ_5948"/>
<reference evidence="1 2" key="1">
    <citation type="journal article" date="2013" name="Genome Announc.">
        <title>Draft Genome Sequence of Cyclobacterium qasimii Strain M12-11BT, Isolated from Arctic Marine Sediment.</title>
        <authorList>
            <person name="Shivaji S."/>
            <person name="Ara S."/>
            <person name="Singh A."/>
            <person name="Kumar Pinnaka A."/>
        </authorList>
    </citation>
    <scope>NUCLEOTIDE SEQUENCE [LARGE SCALE GENOMIC DNA]</scope>
    <source>
        <strain evidence="1 2">M12-11B</strain>
    </source>
</reference>